<dbReference type="Proteomes" id="UP000824201">
    <property type="component" value="Unassembled WGS sequence"/>
</dbReference>
<dbReference type="AlphaFoldDB" id="A0A9D1EET4"/>
<reference evidence="2" key="2">
    <citation type="journal article" date="2021" name="PeerJ">
        <title>Extensive microbial diversity within the chicken gut microbiome revealed by metagenomics and culture.</title>
        <authorList>
            <person name="Gilroy R."/>
            <person name="Ravi A."/>
            <person name="Getino M."/>
            <person name="Pursley I."/>
            <person name="Horton D.L."/>
            <person name="Alikhan N.F."/>
            <person name="Baker D."/>
            <person name="Gharbi K."/>
            <person name="Hall N."/>
            <person name="Watson M."/>
            <person name="Adriaenssens E.M."/>
            <person name="Foster-Nyarko E."/>
            <person name="Jarju S."/>
            <person name="Secka A."/>
            <person name="Antonio M."/>
            <person name="Oren A."/>
            <person name="Chaudhuri R.R."/>
            <person name="La Ragione R."/>
            <person name="Hildebrand F."/>
            <person name="Pallen M.J."/>
        </authorList>
    </citation>
    <scope>NUCLEOTIDE SEQUENCE</scope>
    <source>
        <strain evidence="2">ChiW13-3771</strain>
    </source>
</reference>
<evidence type="ECO:0000259" key="1">
    <source>
        <dbReference type="Pfam" id="PF05239"/>
    </source>
</evidence>
<dbReference type="NCBIfam" id="TIGR02888">
    <property type="entry name" value="spore_YlmC_YmxH"/>
    <property type="match status" value="1"/>
</dbReference>
<dbReference type="InterPro" id="IPR014238">
    <property type="entry name" value="Spore_YlmC/YmxH"/>
</dbReference>
<dbReference type="SUPFAM" id="SSF50346">
    <property type="entry name" value="PRC-barrel domain"/>
    <property type="match status" value="1"/>
</dbReference>
<feature type="domain" description="PRC-barrel" evidence="1">
    <location>
        <begin position="1"/>
        <end position="79"/>
    </location>
</feature>
<evidence type="ECO:0000313" key="2">
    <source>
        <dbReference type="EMBL" id="HIR88840.1"/>
    </source>
</evidence>
<dbReference type="PANTHER" id="PTHR40061:SF1">
    <property type="entry name" value="SPORULATION PROTEIN YLMC-RELATED"/>
    <property type="match status" value="1"/>
</dbReference>
<protein>
    <submittedName>
        <fullName evidence="2">YlmC/YmxH family sporulation protein</fullName>
    </submittedName>
</protein>
<organism evidence="2 3">
    <name type="scientific">Candidatus Fimimorpha faecalis</name>
    <dbReference type="NCBI Taxonomy" id="2840824"/>
    <lineage>
        <taxon>Bacteria</taxon>
        <taxon>Bacillati</taxon>
        <taxon>Bacillota</taxon>
        <taxon>Clostridia</taxon>
        <taxon>Eubacteriales</taxon>
        <taxon>Candidatus Fimimorpha</taxon>
    </lineage>
</organism>
<dbReference type="EMBL" id="DVHN01000101">
    <property type="protein sequence ID" value="HIR88840.1"/>
    <property type="molecule type" value="Genomic_DNA"/>
</dbReference>
<dbReference type="InterPro" id="IPR027275">
    <property type="entry name" value="PRC-brl_dom"/>
</dbReference>
<comment type="caution">
    <text evidence="2">The sequence shown here is derived from an EMBL/GenBank/DDBJ whole genome shotgun (WGS) entry which is preliminary data.</text>
</comment>
<reference evidence="2" key="1">
    <citation type="submission" date="2020-10" db="EMBL/GenBank/DDBJ databases">
        <authorList>
            <person name="Gilroy R."/>
        </authorList>
    </citation>
    <scope>NUCLEOTIDE SEQUENCE</scope>
    <source>
        <strain evidence="2">ChiW13-3771</strain>
    </source>
</reference>
<gene>
    <name evidence="2" type="ORF">IAC96_07835</name>
</gene>
<evidence type="ECO:0000313" key="3">
    <source>
        <dbReference type="Proteomes" id="UP000824201"/>
    </source>
</evidence>
<dbReference type="Pfam" id="PF05239">
    <property type="entry name" value="PRC"/>
    <property type="match status" value="1"/>
</dbReference>
<accession>A0A9D1EET4</accession>
<dbReference type="PANTHER" id="PTHR40061">
    <property type="entry name" value="SPORULATION PROTEIN YLMC-RELATED"/>
    <property type="match status" value="1"/>
</dbReference>
<sequence>MRICDLKQKEVINMCDCKRLGYVSDVDFDICTGCILAIIVPGIGRVCGLFGRDTEYIIPFNKIRQVGSDIIIVEIVAEEVLEKCKF</sequence>
<proteinExistence type="predicted"/>
<dbReference type="InterPro" id="IPR011033">
    <property type="entry name" value="PRC_barrel-like_sf"/>
</dbReference>
<name>A0A9D1EET4_9FIRM</name>
<dbReference type="Gene3D" id="2.30.30.240">
    <property type="entry name" value="PRC-barrel domain"/>
    <property type="match status" value="1"/>
</dbReference>